<dbReference type="Proteomes" id="UP001054945">
    <property type="component" value="Unassembled WGS sequence"/>
</dbReference>
<evidence type="ECO:0000313" key="1">
    <source>
        <dbReference type="EMBL" id="GIY92854.1"/>
    </source>
</evidence>
<keyword evidence="2" id="KW-1185">Reference proteome</keyword>
<comment type="caution">
    <text evidence="1">The sequence shown here is derived from an EMBL/GenBank/DDBJ whole genome shotgun (WGS) entry which is preliminary data.</text>
</comment>
<protein>
    <submittedName>
        <fullName evidence="1">Uncharacterized protein</fullName>
    </submittedName>
</protein>
<dbReference type="EMBL" id="BPLR01000202">
    <property type="protein sequence ID" value="GIY92854.1"/>
    <property type="molecule type" value="Genomic_DNA"/>
</dbReference>
<gene>
    <name evidence="1" type="ORF">CEXT_517041</name>
</gene>
<accession>A0AAV4XGE5</accession>
<dbReference type="AlphaFoldDB" id="A0AAV4XGE5"/>
<name>A0AAV4XGE5_CAEEX</name>
<proteinExistence type="predicted"/>
<evidence type="ECO:0000313" key="2">
    <source>
        <dbReference type="Proteomes" id="UP001054945"/>
    </source>
</evidence>
<reference evidence="1 2" key="1">
    <citation type="submission" date="2021-06" db="EMBL/GenBank/DDBJ databases">
        <title>Caerostris extrusa draft genome.</title>
        <authorList>
            <person name="Kono N."/>
            <person name="Arakawa K."/>
        </authorList>
    </citation>
    <scope>NUCLEOTIDE SEQUENCE [LARGE SCALE GENOMIC DNA]</scope>
</reference>
<sequence>MPYVYATNYLPPKPIFSNGILKSPTFLFQTFLFSSKSKKKEKHSKRIEKNKKEKNVPVFTHIENFFYRWRVTFEEWVPPTSQLLIYCKNLGTKDSGLGRV</sequence>
<organism evidence="1 2">
    <name type="scientific">Caerostris extrusa</name>
    <name type="common">Bark spider</name>
    <name type="synonym">Caerostris bankana</name>
    <dbReference type="NCBI Taxonomy" id="172846"/>
    <lineage>
        <taxon>Eukaryota</taxon>
        <taxon>Metazoa</taxon>
        <taxon>Ecdysozoa</taxon>
        <taxon>Arthropoda</taxon>
        <taxon>Chelicerata</taxon>
        <taxon>Arachnida</taxon>
        <taxon>Araneae</taxon>
        <taxon>Araneomorphae</taxon>
        <taxon>Entelegynae</taxon>
        <taxon>Araneoidea</taxon>
        <taxon>Araneidae</taxon>
        <taxon>Caerostris</taxon>
    </lineage>
</organism>